<gene>
    <name evidence="1" type="ORF">HNQ86_000824</name>
</gene>
<dbReference type="AlphaFoldDB" id="A0A841KI94"/>
<evidence type="ECO:0000313" key="1">
    <source>
        <dbReference type="EMBL" id="MBB6183479.1"/>
    </source>
</evidence>
<evidence type="ECO:0000313" key="2">
    <source>
        <dbReference type="Proteomes" id="UP000560000"/>
    </source>
</evidence>
<sequence length="86" mass="9447">MHAYAWHARSAVRPVAERLLSVEKYEVFEMQNAETNISAEGMARPFARIVASEFTKEAVQSTLASGCYLSSGTDPCCWRDAGDDGT</sequence>
<dbReference type="EMBL" id="JACHET010000001">
    <property type="protein sequence ID" value="MBB6183479.1"/>
    <property type="molecule type" value="Genomic_DNA"/>
</dbReference>
<dbReference type="Proteomes" id="UP000560000">
    <property type="component" value="Unassembled WGS sequence"/>
</dbReference>
<reference evidence="1 2" key="1">
    <citation type="submission" date="2020-08" db="EMBL/GenBank/DDBJ databases">
        <title>Genomic Encyclopedia of Type Strains, Phase IV (KMG-IV): sequencing the most valuable type-strain genomes for metagenomic binning, comparative biology and taxonomic classification.</title>
        <authorList>
            <person name="Goeker M."/>
        </authorList>
    </citation>
    <scope>NUCLEOTIDE SEQUENCE [LARGE SCALE GENOMIC DNA]</scope>
    <source>
        <strain evidence="1 2">DSM 107085</strain>
    </source>
</reference>
<comment type="caution">
    <text evidence="1">The sequence shown here is derived from an EMBL/GenBank/DDBJ whole genome shotgun (WGS) entry which is preliminary data.</text>
</comment>
<proteinExistence type="predicted"/>
<protein>
    <submittedName>
        <fullName evidence="1">Uncharacterized protein</fullName>
    </submittedName>
</protein>
<accession>A0A841KI94</accession>
<dbReference type="RefSeq" id="WP_152569275.1">
    <property type="nucleotide sequence ID" value="NZ_JACHET010000001.1"/>
</dbReference>
<name>A0A841KI94_9GAMM</name>
<organism evidence="1 2">
    <name type="scientific">Oleiagrimonas soli</name>
    <dbReference type="NCBI Taxonomy" id="1543381"/>
    <lineage>
        <taxon>Bacteria</taxon>
        <taxon>Pseudomonadati</taxon>
        <taxon>Pseudomonadota</taxon>
        <taxon>Gammaproteobacteria</taxon>
        <taxon>Lysobacterales</taxon>
        <taxon>Rhodanobacteraceae</taxon>
        <taxon>Oleiagrimonas</taxon>
    </lineage>
</organism>